<protein>
    <submittedName>
        <fullName evidence="2 3">Uncharacterized protein</fullName>
    </submittedName>
</protein>
<dbReference type="HOGENOM" id="CLU_1143759_0_0_1"/>
<accession>E0VP07</accession>
<dbReference type="EnsemblMetazoa" id="PHUM349040-RA">
    <property type="protein sequence ID" value="PHUM349040-PA"/>
    <property type="gene ID" value="PHUM349040"/>
</dbReference>
<evidence type="ECO:0000256" key="1">
    <source>
        <dbReference type="SAM" id="MobiDB-lite"/>
    </source>
</evidence>
<dbReference type="RefSeq" id="XP_002427851.1">
    <property type="nucleotide sequence ID" value="XM_002427806.1"/>
</dbReference>
<dbReference type="EMBL" id="AAZO01004059">
    <property type="status" value="NOT_ANNOTATED_CDS"/>
    <property type="molecule type" value="Genomic_DNA"/>
</dbReference>
<feature type="compositionally biased region" description="Polar residues" evidence="1">
    <location>
        <begin position="195"/>
        <end position="204"/>
    </location>
</feature>
<reference evidence="2" key="2">
    <citation type="submission" date="2007-04" db="EMBL/GenBank/DDBJ databases">
        <title>The genome of the human body louse.</title>
        <authorList>
            <consortium name="The Human Body Louse Genome Consortium"/>
            <person name="Kirkness E."/>
            <person name="Walenz B."/>
            <person name="Hass B."/>
            <person name="Bruggner R."/>
            <person name="Strausberg R."/>
        </authorList>
    </citation>
    <scope>NUCLEOTIDE SEQUENCE</scope>
    <source>
        <strain evidence="2">USDA</strain>
    </source>
</reference>
<name>E0VP07_PEDHC</name>
<evidence type="ECO:0000313" key="2">
    <source>
        <dbReference type="EMBL" id="EEB15113.1"/>
    </source>
</evidence>
<feature type="compositionally biased region" description="Low complexity" evidence="1">
    <location>
        <begin position="226"/>
        <end position="235"/>
    </location>
</feature>
<proteinExistence type="predicted"/>
<keyword evidence="4" id="KW-1185">Reference proteome</keyword>
<dbReference type="CTD" id="8231938"/>
<sequence length="243" mass="26065">MVVGVGIDSKVGLTPQDNAKLTVLNNLSASWFLNLNNKLAEVGNFGLLSGNFRNYHQNLTGKLGEQLTDKPGEVVVPKILPDSADGNRIHLEYQKNVSPDSPGEGKSSPSSRESPAVTFDSSPIEGSADEKSDRGDRKLSPSSTIWPAWWTARNPSPSNLLSKNSIESPNRASIPMLVHAPPRSHEDQPQPLDFSVSTKNPTNKHSFKSSSSSSAGSDDDEEMGHPSSSLGSPGPLRDENVIN</sequence>
<organism>
    <name type="scientific">Pediculus humanus subsp. corporis</name>
    <name type="common">Body louse</name>
    <dbReference type="NCBI Taxonomy" id="121224"/>
    <lineage>
        <taxon>Eukaryota</taxon>
        <taxon>Metazoa</taxon>
        <taxon>Ecdysozoa</taxon>
        <taxon>Arthropoda</taxon>
        <taxon>Hexapoda</taxon>
        <taxon>Insecta</taxon>
        <taxon>Pterygota</taxon>
        <taxon>Neoptera</taxon>
        <taxon>Paraneoptera</taxon>
        <taxon>Psocodea</taxon>
        <taxon>Troctomorpha</taxon>
        <taxon>Phthiraptera</taxon>
        <taxon>Anoplura</taxon>
        <taxon>Pediculidae</taxon>
        <taxon>Pediculus</taxon>
    </lineage>
</organism>
<dbReference type="VEuPathDB" id="VectorBase:PHUM349040"/>
<evidence type="ECO:0000313" key="3">
    <source>
        <dbReference type="EnsemblMetazoa" id="PHUM349040-PA"/>
    </source>
</evidence>
<dbReference type="EMBL" id="DS235354">
    <property type="protein sequence ID" value="EEB15113.1"/>
    <property type="molecule type" value="Genomic_DNA"/>
</dbReference>
<feature type="compositionally biased region" description="Low complexity" evidence="1">
    <location>
        <begin position="154"/>
        <end position="165"/>
    </location>
</feature>
<reference evidence="2" key="1">
    <citation type="submission" date="2007-04" db="EMBL/GenBank/DDBJ databases">
        <title>Annotation of Pediculus humanus corporis strain USDA.</title>
        <authorList>
            <person name="Kirkness E."/>
            <person name="Hannick L."/>
            <person name="Hass B."/>
            <person name="Bruggner R."/>
            <person name="Lawson D."/>
            <person name="Bidwell S."/>
            <person name="Joardar V."/>
            <person name="Caler E."/>
            <person name="Walenz B."/>
            <person name="Inman J."/>
            <person name="Schobel S."/>
            <person name="Galinsky K."/>
            <person name="Amedeo P."/>
            <person name="Strausberg R."/>
        </authorList>
    </citation>
    <scope>NUCLEOTIDE SEQUENCE</scope>
    <source>
        <strain evidence="2">USDA</strain>
    </source>
</reference>
<dbReference type="AlphaFoldDB" id="E0VP07"/>
<gene>
    <name evidence="3" type="primary">8231938</name>
    <name evidence="2" type="ORF">Phum_PHUM349040</name>
</gene>
<dbReference type="Proteomes" id="UP000009046">
    <property type="component" value="Unassembled WGS sequence"/>
</dbReference>
<reference evidence="3" key="3">
    <citation type="submission" date="2021-02" db="UniProtKB">
        <authorList>
            <consortium name="EnsemblMetazoa"/>
        </authorList>
    </citation>
    <scope>IDENTIFICATION</scope>
    <source>
        <strain evidence="3">USDA</strain>
    </source>
</reference>
<feature type="region of interest" description="Disordered" evidence="1">
    <location>
        <begin position="93"/>
        <end position="142"/>
    </location>
</feature>
<feature type="region of interest" description="Disordered" evidence="1">
    <location>
        <begin position="148"/>
        <end position="167"/>
    </location>
</feature>
<dbReference type="KEGG" id="phu:Phum_PHUM349040"/>
<dbReference type="GeneID" id="8231938"/>
<feature type="compositionally biased region" description="Basic and acidic residues" evidence="1">
    <location>
        <begin position="128"/>
        <end position="139"/>
    </location>
</feature>
<dbReference type="InParanoid" id="E0VP07"/>
<feature type="region of interest" description="Disordered" evidence="1">
    <location>
        <begin position="172"/>
        <end position="243"/>
    </location>
</feature>
<dbReference type="EMBL" id="AAZO01004058">
    <property type="status" value="NOT_ANNOTATED_CDS"/>
    <property type="molecule type" value="Genomic_DNA"/>
</dbReference>
<evidence type="ECO:0000313" key="4">
    <source>
        <dbReference type="Proteomes" id="UP000009046"/>
    </source>
</evidence>